<keyword evidence="2" id="KW-1185">Reference proteome</keyword>
<reference evidence="1" key="1">
    <citation type="submission" date="2022-09" db="EMBL/GenBank/DDBJ databases">
        <title>Aureispira anguillicida sp. nov., isolated from Leptocephalus of Japanese eel Anguilla japonica.</title>
        <authorList>
            <person name="Yuasa K."/>
            <person name="Mekata T."/>
            <person name="Ikunari K."/>
        </authorList>
    </citation>
    <scope>NUCLEOTIDE SEQUENCE</scope>
    <source>
        <strain evidence="1">EL160426</strain>
    </source>
</reference>
<evidence type="ECO:0000313" key="2">
    <source>
        <dbReference type="Proteomes" id="UP001060919"/>
    </source>
</evidence>
<protein>
    <recommendedName>
        <fullName evidence="3">Transposase</fullName>
    </recommendedName>
</protein>
<accession>A0A916DRQ7</accession>
<dbReference type="Proteomes" id="UP001060919">
    <property type="component" value="Chromosome"/>
</dbReference>
<dbReference type="KEGG" id="aup:AsAng_0012650"/>
<proteinExistence type="predicted"/>
<name>A0A916DRQ7_9BACT</name>
<gene>
    <name evidence="1" type="ORF">AsAng_0012650</name>
</gene>
<sequence length="33" mass="3784">MRKGKFNTEQKLKILAEWDGGVSTVYPQNRTTS</sequence>
<dbReference type="AlphaFoldDB" id="A0A916DRQ7"/>
<organism evidence="1 2">
    <name type="scientific">Aureispira anguillae</name>
    <dbReference type="NCBI Taxonomy" id="2864201"/>
    <lineage>
        <taxon>Bacteria</taxon>
        <taxon>Pseudomonadati</taxon>
        <taxon>Bacteroidota</taxon>
        <taxon>Saprospiria</taxon>
        <taxon>Saprospirales</taxon>
        <taxon>Saprospiraceae</taxon>
        <taxon>Aureispira</taxon>
    </lineage>
</organism>
<evidence type="ECO:0008006" key="3">
    <source>
        <dbReference type="Google" id="ProtNLM"/>
    </source>
</evidence>
<dbReference type="EMBL" id="AP026867">
    <property type="protein sequence ID" value="BDS10557.1"/>
    <property type="molecule type" value="Genomic_DNA"/>
</dbReference>
<evidence type="ECO:0000313" key="1">
    <source>
        <dbReference type="EMBL" id="BDS10557.1"/>
    </source>
</evidence>